<dbReference type="PANTHER" id="PTHR32243:SF34">
    <property type="entry name" value="GALACTOOLIGOSACCHARIDES TRANSPORT SYSTEM PERMEASE PROTEIN GANQ"/>
    <property type="match status" value="1"/>
</dbReference>
<gene>
    <name evidence="10" type="ORF">G5B42_07970</name>
</gene>
<dbReference type="SUPFAM" id="SSF161098">
    <property type="entry name" value="MetI-like"/>
    <property type="match status" value="1"/>
</dbReference>
<feature type="transmembrane region" description="Helical" evidence="8">
    <location>
        <begin position="12"/>
        <end position="34"/>
    </location>
</feature>
<keyword evidence="4" id="KW-0762">Sugar transport</keyword>
<dbReference type="AlphaFoldDB" id="A0A8J6LIU7"/>
<keyword evidence="3" id="KW-1003">Cell membrane</keyword>
<evidence type="ECO:0000313" key="10">
    <source>
        <dbReference type="EMBL" id="MBA2133475.1"/>
    </source>
</evidence>
<dbReference type="RefSeq" id="WP_181340007.1">
    <property type="nucleotide sequence ID" value="NZ_JAAKDE010000015.1"/>
</dbReference>
<keyword evidence="5 8" id="KW-0812">Transmembrane</keyword>
<feature type="transmembrane region" description="Helical" evidence="8">
    <location>
        <begin position="110"/>
        <end position="132"/>
    </location>
</feature>
<feature type="transmembrane region" description="Helical" evidence="8">
    <location>
        <begin position="144"/>
        <end position="164"/>
    </location>
</feature>
<evidence type="ECO:0000256" key="6">
    <source>
        <dbReference type="ARBA" id="ARBA00022989"/>
    </source>
</evidence>
<feature type="domain" description="ABC transmembrane type-1" evidence="9">
    <location>
        <begin position="73"/>
        <end position="265"/>
    </location>
</feature>
<reference evidence="10" key="1">
    <citation type="submission" date="2020-06" db="EMBL/GenBank/DDBJ databases">
        <title>Novel chitinolytic bacterium.</title>
        <authorList>
            <person name="Ungkulpasvich U."/>
            <person name="Kosugi A."/>
            <person name="Uke A."/>
        </authorList>
    </citation>
    <scope>NUCLEOTIDE SEQUENCE</scope>
    <source>
        <strain evidence="10">UUS1-1</strain>
    </source>
</reference>
<feature type="transmembrane region" description="Helical" evidence="8">
    <location>
        <begin position="79"/>
        <end position="98"/>
    </location>
</feature>
<evidence type="ECO:0000256" key="2">
    <source>
        <dbReference type="ARBA" id="ARBA00022448"/>
    </source>
</evidence>
<dbReference type="FunFam" id="1.10.3720.10:FF:000034">
    <property type="entry name" value="Sugar ABC transporter permease"/>
    <property type="match status" value="1"/>
</dbReference>
<dbReference type="PANTHER" id="PTHR32243">
    <property type="entry name" value="MALTOSE TRANSPORT SYSTEM PERMEASE-RELATED"/>
    <property type="match status" value="1"/>
</dbReference>
<keyword evidence="6 8" id="KW-1133">Transmembrane helix</keyword>
<protein>
    <submittedName>
        <fullName evidence="10">Sugar ABC transporter permease</fullName>
    </submittedName>
</protein>
<dbReference type="InterPro" id="IPR035906">
    <property type="entry name" value="MetI-like_sf"/>
</dbReference>
<dbReference type="GO" id="GO:0042956">
    <property type="term" value="P:maltodextrin transmembrane transport"/>
    <property type="evidence" value="ECO:0007669"/>
    <property type="project" value="TreeGrafter"/>
</dbReference>
<dbReference type="PROSITE" id="PS50928">
    <property type="entry name" value="ABC_TM1"/>
    <property type="match status" value="1"/>
</dbReference>
<dbReference type="Proteomes" id="UP000657177">
    <property type="component" value="Unassembled WGS sequence"/>
</dbReference>
<keyword evidence="2 8" id="KW-0813">Transport</keyword>
<feature type="transmembrane region" description="Helical" evidence="8">
    <location>
        <begin position="244"/>
        <end position="265"/>
    </location>
</feature>
<feature type="transmembrane region" description="Helical" evidence="8">
    <location>
        <begin position="213"/>
        <end position="232"/>
    </location>
</feature>
<organism evidence="10 11">
    <name type="scientific">Capillibacterium thermochitinicola</name>
    <dbReference type="NCBI Taxonomy" id="2699427"/>
    <lineage>
        <taxon>Bacteria</taxon>
        <taxon>Bacillati</taxon>
        <taxon>Bacillota</taxon>
        <taxon>Capillibacterium</taxon>
    </lineage>
</organism>
<name>A0A8J6LIU7_9FIRM</name>
<evidence type="ECO:0000256" key="1">
    <source>
        <dbReference type="ARBA" id="ARBA00004651"/>
    </source>
</evidence>
<dbReference type="Pfam" id="PF00528">
    <property type="entry name" value="BPD_transp_1"/>
    <property type="match status" value="1"/>
</dbReference>
<dbReference type="CDD" id="cd06261">
    <property type="entry name" value="TM_PBP2"/>
    <property type="match status" value="1"/>
</dbReference>
<accession>A0A8J6LIU7</accession>
<proteinExistence type="inferred from homology"/>
<comment type="similarity">
    <text evidence="8">Belongs to the binding-protein-dependent transport system permease family.</text>
</comment>
<dbReference type="InterPro" id="IPR050901">
    <property type="entry name" value="BP-dep_ABC_trans_perm"/>
</dbReference>
<evidence type="ECO:0000313" key="11">
    <source>
        <dbReference type="Proteomes" id="UP000657177"/>
    </source>
</evidence>
<evidence type="ECO:0000256" key="4">
    <source>
        <dbReference type="ARBA" id="ARBA00022597"/>
    </source>
</evidence>
<keyword evidence="7 8" id="KW-0472">Membrane</keyword>
<keyword evidence="11" id="KW-1185">Reference proteome</keyword>
<dbReference type="GO" id="GO:0005886">
    <property type="term" value="C:plasma membrane"/>
    <property type="evidence" value="ECO:0007669"/>
    <property type="project" value="UniProtKB-SubCell"/>
</dbReference>
<evidence type="ECO:0000256" key="3">
    <source>
        <dbReference type="ARBA" id="ARBA00022475"/>
    </source>
</evidence>
<sequence length="280" mass="31416">MNQRMRESISLGVSYLIIFIMILFVLFPVIWTFVSSLNPGDNLYTSEMSFIPKNPSWRHYNKLFKETNFTLWYRNTLKVAVATSVLTVILVTFTAYAFSRLEFYGRKVGLIVMLGLQMFPGIMNMVAMYVLLNLIGLLDTHLGLIIIYAGGSIPYNTWLMKGYMDGITKSLEEAAIIDGASKWAIMWRIIFPLILPMVSVIAIFSFVSPFGDFLFARLVLTTPTNWTLAVGLHDFINARFGQRYTQFAAGSLLAALPITILYLSLQGLLIGGLTKGSVKG</sequence>
<evidence type="ECO:0000256" key="7">
    <source>
        <dbReference type="ARBA" id="ARBA00023136"/>
    </source>
</evidence>
<feature type="transmembrane region" description="Helical" evidence="8">
    <location>
        <begin position="185"/>
        <end position="207"/>
    </location>
</feature>
<evidence type="ECO:0000259" key="9">
    <source>
        <dbReference type="PROSITE" id="PS50928"/>
    </source>
</evidence>
<evidence type="ECO:0000256" key="5">
    <source>
        <dbReference type="ARBA" id="ARBA00022692"/>
    </source>
</evidence>
<dbReference type="GO" id="GO:0015423">
    <property type="term" value="F:ABC-type maltose transporter activity"/>
    <property type="evidence" value="ECO:0007669"/>
    <property type="project" value="TreeGrafter"/>
</dbReference>
<comment type="caution">
    <text evidence="10">The sequence shown here is derived from an EMBL/GenBank/DDBJ whole genome shotgun (WGS) entry which is preliminary data.</text>
</comment>
<dbReference type="InterPro" id="IPR000515">
    <property type="entry name" value="MetI-like"/>
</dbReference>
<dbReference type="Gene3D" id="1.10.3720.10">
    <property type="entry name" value="MetI-like"/>
    <property type="match status" value="1"/>
</dbReference>
<evidence type="ECO:0000256" key="8">
    <source>
        <dbReference type="RuleBase" id="RU363032"/>
    </source>
</evidence>
<comment type="subcellular location">
    <subcellularLocation>
        <location evidence="1 8">Cell membrane</location>
        <topology evidence="1 8">Multi-pass membrane protein</topology>
    </subcellularLocation>
</comment>
<dbReference type="EMBL" id="JAAKDE010000015">
    <property type="protein sequence ID" value="MBA2133475.1"/>
    <property type="molecule type" value="Genomic_DNA"/>
</dbReference>